<feature type="transmembrane region" description="Helical" evidence="1">
    <location>
        <begin position="185"/>
        <end position="204"/>
    </location>
</feature>
<dbReference type="InterPro" id="IPR006938">
    <property type="entry name" value="DUF624"/>
</dbReference>
<feature type="transmembrane region" description="Helical" evidence="1">
    <location>
        <begin position="86"/>
        <end position="105"/>
    </location>
</feature>
<evidence type="ECO:0000313" key="3">
    <source>
        <dbReference type="Proteomes" id="UP000480246"/>
    </source>
</evidence>
<comment type="caution">
    <text evidence="2">The sequence shown here is derived from an EMBL/GenBank/DDBJ whole genome shotgun (WGS) entry which is preliminary data.</text>
</comment>
<keyword evidence="1" id="KW-1133">Transmembrane helix</keyword>
<evidence type="ECO:0000256" key="1">
    <source>
        <dbReference type="SAM" id="Phobius"/>
    </source>
</evidence>
<keyword evidence="1" id="KW-0472">Membrane</keyword>
<keyword evidence="1" id="KW-0812">Transmembrane</keyword>
<organism evidence="2 3">
    <name type="scientific">Gracilibacillus oryzae</name>
    <dbReference type="NCBI Taxonomy" id="1672701"/>
    <lineage>
        <taxon>Bacteria</taxon>
        <taxon>Bacillati</taxon>
        <taxon>Bacillota</taxon>
        <taxon>Bacilli</taxon>
        <taxon>Bacillales</taxon>
        <taxon>Bacillaceae</taxon>
        <taxon>Gracilibacillus</taxon>
    </lineage>
</organism>
<dbReference type="Pfam" id="PF04854">
    <property type="entry name" value="DUF624"/>
    <property type="match status" value="1"/>
</dbReference>
<dbReference type="EMBL" id="WEID01000056">
    <property type="protein sequence ID" value="KAB8134185.1"/>
    <property type="molecule type" value="Genomic_DNA"/>
</dbReference>
<dbReference type="OrthoDB" id="2182676at2"/>
<feature type="transmembrane region" description="Helical" evidence="1">
    <location>
        <begin position="21"/>
        <end position="41"/>
    </location>
</feature>
<reference evidence="2 3" key="1">
    <citation type="submission" date="2019-10" db="EMBL/GenBank/DDBJ databases">
        <title>Gracilibacillus sp. nov. isolated from rice seeds.</title>
        <authorList>
            <person name="He S."/>
        </authorList>
    </citation>
    <scope>NUCLEOTIDE SEQUENCE [LARGE SCALE GENOMIC DNA]</scope>
    <source>
        <strain evidence="2 3">TD8</strain>
    </source>
</reference>
<feature type="transmembrane region" description="Helical" evidence="1">
    <location>
        <begin position="117"/>
        <end position="144"/>
    </location>
</feature>
<keyword evidence="3" id="KW-1185">Reference proteome</keyword>
<feature type="transmembrane region" description="Helical" evidence="1">
    <location>
        <begin position="47"/>
        <end position="66"/>
    </location>
</feature>
<gene>
    <name evidence="2" type="ORF">F9U64_11735</name>
</gene>
<name>A0A7C8KUS4_9BACI</name>
<dbReference type="Proteomes" id="UP000480246">
    <property type="component" value="Unassembled WGS sequence"/>
</dbReference>
<evidence type="ECO:0000313" key="2">
    <source>
        <dbReference type="EMBL" id="KAB8134185.1"/>
    </source>
</evidence>
<feature type="transmembrane region" description="Helical" evidence="1">
    <location>
        <begin position="156"/>
        <end position="179"/>
    </location>
</feature>
<accession>A0A7C8KUS4</accession>
<dbReference type="AlphaFoldDB" id="A0A7C8KUS4"/>
<protein>
    <submittedName>
        <fullName evidence="2">DUF624 domain-containing protein</fullName>
    </submittedName>
</protein>
<sequence length="229" mass="26746">MLQQRMGGDIMVNMNGFFRHFYTFGYWLAKMMILNICWIAFTLLGLGLFGIAPASLALTNIVHKWFAEGTEVPILKEFWSAYKKNFVKANGLFFVWILISLFLYMDYFISKNYIQSFYFHIILMLLIAISIASFAHFLIVFVRYELPFFHYFKQALLIALARPMETIAMFVSLIILYYLYSFLPVLTAFVGVSLTLYPILWFSYRACVSVEENKEKVEQKSKTPSFGKS</sequence>
<proteinExistence type="predicted"/>